<feature type="compositionally biased region" description="Low complexity" evidence="3">
    <location>
        <begin position="1760"/>
        <end position="1769"/>
    </location>
</feature>
<dbReference type="InterPro" id="IPR011047">
    <property type="entry name" value="Quinoprotein_ADH-like_sf"/>
</dbReference>
<feature type="compositionally biased region" description="Polar residues" evidence="3">
    <location>
        <begin position="729"/>
        <end position="761"/>
    </location>
</feature>
<keyword evidence="2" id="KW-0175">Coiled coil</keyword>
<feature type="compositionally biased region" description="Polar residues" evidence="3">
    <location>
        <begin position="1026"/>
        <end position="1040"/>
    </location>
</feature>
<evidence type="ECO:0000313" key="5">
    <source>
        <dbReference type="Proteomes" id="UP000310200"/>
    </source>
</evidence>
<evidence type="ECO:0000256" key="1">
    <source>
        <dbReference type="PROSITE-ProRule" id="PRU00221"/>
    </source>
</evidence>
<proteinExistence type="predicted"/>
<protein>
    <submittedName>
        <fullName evidence="4">Activating molecule in BECN1-regulated autophagy protein 1</fullName>
    </submittedName>
</protein>
<feature type="region of interest" description="Disordered" evidence="3">
    <location>
        <begin position="656"/>
        <end position="792"/>
    </location>
</feature>
<feature type="compositionally biased region" description="Polar residues" evidence="3">
    <location>
        <begin position="946"/>
        <end position="957"/>
    </location>
</feature>
<sequence>MGKVKKRPELLHRSKSHNILRNLMLRDFGLRTTHKTSTRELEPIAEANFVLRDHKELKCELPGVPRATFLMVFSPDGTMVASTHGNHNVYITEITTGKNIRTLSGHPRTPWCIAFHPSSSQILASGCLGGQVRVWDLSGGSEIWNADSHTVIASLAFHPFERLLVIATYNEIHFWDWSKSQPFAVTATKTDKEKVRYVAFDSLGRKLITGIANTPQVQSQWDRAPVGQLLRTSLMNFRYQPRENFPDIELSPFHLWNHGSFYGRGSADSHTVDRPSRAYLFMRRGHEMSSFSRFANYHQQFRNSVRQEETRFHRRRNLSEELNQTREATSSPSITRNPLRPTGNPANTDNAENRSADDSNDDDLPSSVRRRDREPSAINDSRPRDEFNQRLNNVWFGVDERLRGSNSQDPERRINLCYRDLVDQYVTLVRRYFDVSRNRDTIDRGTDPMDMPEALSSNLEESSNRNESAATESSIRRLRNELNSSAQANNTNLERLQRCQRLLMERSEQEEIGTTLQNLREALNAAAENNSSCLVRLQKLRERLQRQTATLFEHSNNRNSRLQLLRNALNDEIEALNNMEAQFTNTSSRIERLRDEFTMYGILPRNRHIATDPSQVNLTEAEWRALTPNDGQVPSTSSASSMLSSRLRDLESNVFPSTSYAGENEERGTMWSDANANNSENAGTSSRSTGRATRRRFDALNTEDEPPRRRKRKLGPIEFSIPMPLSYIEDTSSSSDEGYSRASTSRNGASNFTVSTHSAFQPNVPKPVAQRASSSQNQEATTSSPRLDETDRNNLLDSLNNELNEDNQDNRASRITRNMQEIRSQELSRRQGNSPLLRRVIDVLQILRNLHADRMENNNTTQQVLLDDSENGYWLLEENSNSDSNLDDTNSNTNSNSRRWTSRWIQLDTSSRNSEYTNDSPNEQTLPRPLSEDAEQNINDNREQRNQLSPVSANPTRYEQPPLFPFRSLRENQSQRVEQNQTPNTSNSDSTPLQSQTSDSGTTRATLAGFAELSRTVNDPVATRIANVTNREGRSTTSDRQQQQQQQNQEQRNADDPDIDYIIDPIMLGADNIDPRESSLGVRQGIQLLSRHIDNMHRLCRARLEIVQLCQVRKMWEDLQRQIRSLHVTVRVERQNGDQAETQRDNAAGNPGPSTSATNSSNESARNFKKALLENYQRESNEGDRTDARSYDQSQPSTSSGVTGLERTHADEPTSSTRNVEESNISLSNLLPSDAELRRMQCLKLNEMLDGLYARLTSRCQNCDSRVTDARAMNDHTYSSLTTDGDVQLPSMSSVVSNIGANSNLPAVTAITTESEPLPSISSFVSGLDRAGPSRSTQASNTNINYPATSDATSSNSRNGDSKISSPFKRNPTNQRARISPSTSSSEPMRYTRQKIYLRRLKWSLKSLRGRQSSRSQAPNNPFRHCEHVRRPWHLRRNASQNNDSSNNDNLDVDIDIRDRTRGSNTSEYLQKMILRLELLVRQQRALARNSNRRLNGNNRQSETNRENDNREMEEIREATRLRARQVLGLMVRSLIQFFEVTRSGNGSQSNVLYEQMYKLYVLLHLALELTDLLLAQLVITRRELESSQYGPFTSDLSVNNQNRSDTRGNNSVDNSLQTESLHRASDNAPRRSADRERFPRNRDEMPNAEELLSVHGNRRYRLMAQQLRRLFRHRQGTQNGNNASENQTNNPATARPSNNGDDNNYDDNAQNEDNRQSTSENALSAEVQSIVERIQSSSSIDNDERADVRAGVENRTIDAANESRNSNESYRRNYRNATVSEPAVRRINESRGPQEIDSSTRASESWRNYISYTSSGDEQSGRPSHQRTRWARQYARGACSSLLERPLHRYGNSDPNNNRRFPHNREGASLRREFNVPELQVNNVPVNDLDNLSGNPRRRQNTPPTPPHTPPPFLINNFLYNATNRNNDRTNESTDQPGPSWAGQSNNTRTSVFTPTFLTLWRNRVGPTWIPRYTEFVTNTGSRIGGSANPSNTGGGDDGGSGGGGAGPGTGTGGAGAAGGGGGSGSGGTGGGGGRGGAGGGAGGGGGGGQDPGNDENDYYWDFDNFSEHHIPVGIPFNPALEIQSYRVQAWDFSNGDIPDITDSEKNVVVPECKIHNDASIDISTDGKLLATLLQSGRINVTTTLGIYSLQWETLGEKIYSTNIDQTVVSVSISPTQQHLLVGLARRIHVPARPFPMALIYKLQEKQPDDEKNVSSTDPTMELTYDSSDEMLDDNVSTNSIPRRNNVTANSYRHIRDWRIRDIRMRNELDMDIKRHRESMVLIRELLQSNREVSNYLSLNCIRWAPQPGQGMVYATNTGQLNILQ</sequence>
<feature type="compositionally biased region" description="Basic and acidic residues" evidence="3">
    <location>
        <begin position="1621"/>
        <end position="1646"/>
    </location>
</feature>
<evidence type="ECO:0000256" key="3">
    <source>
        <dbReference type="SAM" id="MobiDB-lite"/>
    </source>
</evidence>
<feature type="compositionally biased region" description="Gly residues" evidence="3">
    <location>
        <begin position="1994"/>
        <end position="2052"/>
    </location>
</feature>
<feature type="coiled-coil region" evidence="2">
    <location>
        <begin position="537"/>
        <end position="596"/>
    </location>
</feature>
<feature type="region of interest" description="Disordered" evidence="3">
    <location>
        <begin position="911"/>
        <end position="1002"/>
    </location>
</feature>
<comment type="caution">
    <text evidence="4">The sequence shown here is derived from an EMBL/GenBank/DDBJ whole genome shotgun (WGS) entry which is preliminary data.</text>
</comment>
<feature type="compositionally biased region" description="Basic and acidic residues" evidence="3">
    <location>
        <begin position="1784"/>
        <end position="1795"/>
    </location>
</feature>
<dbReference type="PANTHER" id="PTHR22874:SF1">
    <property type="entry name" value="ACTIVATING MOLECULE IN BECN1-REGULATED AUTOPHAGY PROTEIN 1"/>
    <property type="match status" value="1"/>
</dbReference>
<dbReference type="Pfam" id="PF00400">
    <property type="entry name" value="WD40"/>
    <property type="match status" value="1"/>
</dbReference>
<organism evidence="4 5">
    <name type="scientific">Temnothorax longispinosus</name>
    <dbReference type="NCBI Taxonomy" id="300112"/>
    <lineage>
        <taxon>Eukaryota</taxon>
        <taxon>Metazoa</taxon>
        <taxon>Ecdysozoa</taxon>
        <taxon>Arthropoda</taxon>
        <taxon>Hexapoda</taxon>
        <taxon>Insecta</taxon>
        <taxon>Pterygota</taxon>
        <taxon>Neoptera</taxon>
        <taxon>Endopterygota</taxon>
        <taxon>Hymenoptera</taxon>
        <taxon>Apocrita</taxon>
        <taxon>Aculeata</taxon>
        <taxon>Formicoidea</taxon>
        <taxon>Formicidae</taxon>
        <taxon>Myrmicinae</taxon>
        <taxon>Temnothorax</taxon>
    </lineage>
</organism>
<accession>A0A4S2KZW2</accession>
<feature type="compositionally biased region" description="Low complexity" evidence="3">
    <location>
        <begin position="1041"/>
        <end position="1051"/>
    </location>
</feature>
<dbReference type="GO" id="GO:1990756">
    <property type="term" value="F:ubiquitin-like ligase-substrate adaptor activity"/>
    <property type="evidence" value="ECO:0007669"/>
    <property type="project" value="TreeGrafter"/>
</dbReference>
<feature type="compositionally biased region" description="Pro residues" evidence="3">
    <location>
        <begin position="1904"/>
        <end position="1914"/>
    </location>
</feature>
<feature type="compositionally biased region" description="Basic and acidic residues" evidence="3">
    <location>
        <begin position="1503"/>
        <end position="1513"/>
    </location>
</feature>
<feature type="compositionally biased region" description="Polar residues" evidence="3">
    <location>
        <begin position="1191"/>
        <end position="1202"/>
    </location>
</feature>
<dbReference type="InterPro" id="IPR001680">
    <property type="entry name" value="WD40_rpt"/>
</dbReference>
<dbReference type="Proteomes" id="UP000310200">
    <property type="component" value="Unassembled WGS sequence"/>
</dbReference>
<feature type="compositionally biased region" description="Low complexity" evidence="3">
    <location>
        <begin position="1154"/>
        <end position="1165"/>
    </location>
</feature>
<dbReference type="PROSITE" id="PS50294">
    <property type="entry name" value="WD_REPEATS_REGION"/>
    <property type="match status" value="1"/>
</dbReference>
<dbReference type="GO" id="GO:0000423">
    <property type="term" value="P:mitophagy"/>
    <property type="evidence" value="ECO:0007669"/>
    <property type="project" value="TreeGrafter"/>
</dbReference>
<feature type="region of interest" description="Disordered" evidence="3">
    <location>
        <begin position="878"/>
        <end position="898"/>
    </location>
</feature>
<feature type="region of interest" description="Disordered" evidence="3">
    <location>
        <begin position="1178"/>
        <end position="1225"/>
    </location>
</feature>
<dbReference type="GO" id="GO:0080008">
    <property type="term" value="C:Cul4-RING E3 ubiquitin ligase complex"/>
    <property type="evidence" value="ECO:0007669"/>
    <property type="project" value="TreeGrafter"/>
</dbReference>
<dbReference type="SMART" id="SM00320">
    <property type="entry name" value="WD40"/>
    <property type="match status" value="4"/>
</dbReference>
<dbReference type="InterPro" id="IPR015943">
    <property type="entry name" value="WD40/YVTN_repeat-like_dom_sf"/>
</dbReference>
<feature type="compositionally biased region" description="Polar residues" evidence="3">
    <location>
        <begin position="1334"/>
        <end position="1365"/>
    </location>
</feature>
<feature type="region of interest" description="Disordered" evidence="3">
    <location>
        <begin position="1408"/>
        <end position="1429"/>
    </location>
</feature>
<dbReference type="GO" id="GO:0000045">
    <property type="term" value="P:autophagosome assembly"/>
    <property type="evidence" value="ECO:0007669"/>
    <property type="project" value="TreeGrafter"/>
</dbReference>
<feature type="region of interest" description="Disordered" evidence="3">
    <location>
        <begin position="1880"/>
        <end position="1950"/>
    </location>
</feature>
<feature type="region of interest" description="Disordered" evidence="3">
    <location>
        <begin position="1590"/>
        <end position="1653"/>
    </location>
</feature>
<dbReference type="Gene3D" id="2.130.10.10">
    <property type="entry name" value="YVTN repeat-like/Quinoprotein amine dehydrogenase"/>
    <property type="match status" value="1"/>
</dbReference>
<feature type="compositionally biased region" description="Polar residues" evidence="3">
    <location>
        <begin position="971"/>
        <end position="1002"/>
    </location>
</feature>
<dbReference type="SUPFAM" id="SSF50998">
    <property type="entry name" value="Quinoprotein alcohol dehydrogenase-like"/>
    <property type="match status" value="1"/>
</dbReference>
<feature type="compositionally biased region" description="Basic and acidic residues" evidence="3">
    <location>
        <begin position="1134"/>
        <end position="1144"/>
    </location>
</feature>
<keyword evidence="5" id="KW-1185">Reference proteome</keyword>
<feature type="compositionally biased region" description="Low complexity" evidence="3">
    <location>
        <begin position="1882"/>
        <end position="1893"/>
    </location>
</feature>
<feature type="compositionally biased region" description="Polar residues" evidence="3">
    <location>
        <begin position="911"/>
        <end position="925"/>
    </location>
</feature>
<feature type="compositionally biased region" description="Basic and acidic residues" evidence="3">
    <location>
        <begin position="1178"/>
        <end position="1190"/>
    </location>
</feature>
<reference evidence="4 5" key="1">
    <citation type="journal article" date="2019" name="Philos. Trans. R. Soc. Lond., B, Biol. Sci.">
        <title>Ant behaviour and brain gene expression of defending hosts depend on the ecological success of the intruding social parasite.</title>
        <authorList>
            <person name="Kaur R."/>
            <person name="Stoldt M."/>
            <person name="Jongepier E."/>
            <person name="Feldmeyer B."/>
            <person name="Menzel F."/>
            <person name="Bornberg-Bauer E."/>
            <person name="Foitzik S."/>
        </authorList>
    </citation>
    <scope>NUCLEOTIDE SEQUENCE [LARGE SCALE GENOMIC DNA]</scope>
    <source>
        <tissue evidence="4">Whole body</tissue>
    </source>
</reference>
<feature type="compositionally biased region" description="Low complexity" evidence="3">
    <location>
        <begin position="453"/>
        <end position="473"/>
    </location>
</feature>
<feature type="compositionally biased region" description="Polar residues" evidence="3">
    <location>
        <begin position="1213"/>
        <end position="1225"/>
    </location>
</feature>
<feature type="compositionally biased region" description="Polar residues" evidence="3">
    <location>
        <begin position="1980"/>
        <end position="1993"/>
    </location>
</feature>
<evidence type="ECO:0000313" key="4">
    <source>
        <dbReference type="EMBL" id="TGZ55711.1"/>
    </source>
</evidence>
<feature type="compositionally biased region" description="Polar residues" evidence="3">
    <location>
        <begin position="771"/>
        <end position="785"/>
    </location>
</feature>
<feature type="compositionally biased region" description="Low complexity" evidence="3">
    <location>
        <begin position="1490"/>
        <end position="1502"/>
    </location>
</feature>
<feature type="compositionally biased region" description="Polar residues" evidence="3">
    <location>
        <begin position="320"/>
        <end position="336"/>
    </location>
</feature>
<feature type="region of interest" description="Disordered" evidence="3">
    <location>
        <begin position="1676"/>
        <end position="1803"/>
    </location>
</feature>
<feature type="repeat" description="WD" evidence="1">
    <location>
        <begin position="103"/>
        <end position="145"/>
    </location>
</feature>
<feature type="region of interest" description="Disordered" evidence="3">
    <location>
        <begin position="439"/>
        <end position="473"/>
    </location>
</feature>
<dbReference type="STRING" id="300112.A0A4S2KZW2"/>
<keyword evidence="1" id="KW-0853">WD repeat</keyword>
<evidence type="ECO:0000256" key="2">
    <source>
        <dbReference type="SAM" id="Coils"/>
    </source>
</evidence>
<feature type="compositionally biased region" description="Polar residues" evidence="3">
    <location>
        <begin position="1590"/>
        <end position="1620"/>
    </location>
</feature>
<feature type="compositionally biased region" description="Low complexity" evidence="3">
    <location>
        <begin position="682"/>
        <end position="691"/>
    </location>
</feature>
<feature type="region of interest" description="Disordered" evidence="3">
    <location>
        <begin position="1134"/>
        <end position="1165"/>
    </location>
</feature>
<feature type="region of interest" description="Disordered" evidence="3">
    <location>
        <begin position="305"/>
        <end position="385"/>
    </location>
</feature>
<feature type="region of interest" description="Disordered" evidence="3">
    <location>
        <begin position="1021"/>
        <end position="1058"/>
    </location>
</feature>
<feature type="compositionally biased region" description="Polar residues" evidence="3">
    <location>
        <begin position="1934"/>
        <end position="1950"/>
    </location>
</feature>
<dbReference type="InterPro" id="IPR052596">
    <property type="entry name" value="AMBRA1_autophagy"/>
</dbReference>
<dbReference type="PANTHER" id="PTHR22874">
    <property type="entry name" value="ACTIVATING MOLECULE IN BECN1-REGULATED AUTOPHAGY PROTEIN 1"/>
    <property type="match status" value="1"/>
</dbReference>
<dbReference type="PROSITE" id="PS50082">
    <property type="entry name" value="WD_REPEATS_2"/>
    <property type="match status" value="1"/>
</dbReference>
<feature type="region of interest" description="Disordered" evidence="3">
    <location>
        <begin position="1980"/>
        <end position="2062"/>
    </location>
</feature>
<feature type="region of interest" description="Disordered" evidence="3">
    <location>
        <begin position="1323"/>
        <end position="1391"/>
    </location>
</feature>
<gene>
    <name evidence="4" type="ORF">DBV15_01368</name>
</gene>
<feature type="compositionally biased region" description="Polar residues" evidence="3">
    <location>
        <begin position="672"/>
        <end position="681"/>
    </location>
</feature>
<feature type="compositionally biased region" description="Basic and acidic residues" evidence="3">
    <location>
        <begin position="369"/>
        <end position="385"/>
    </location>
</feature>
<feature type="region of interest" description="Disordered" evidence="3">
    <location>
        <begin position="1490"/>
        <end position="1513"/>
    </location>
</feature>
<feature type="compositionally biased region" description="Polar residues" evidence="3">
    <location>
        <begin position="1371"/>
        <end position="1387"/>
    </location>
</feature>
<feature type="compositionally biased region" description="Basic and acidic residues" evidence="3">
    <location>
        <begin position="1743"/>
        <end position="1757"/>
    </location>
</feature>
<name>A0A4S2KZW2_9HYME</name>
<dbReference type="EMBL" id="QBLH01000429">
    <property type="protein sequence ID" value="TGZ55711.1"/>
    <property type="molecule type" value="Genomic_DNA"/>
</dbReference>
<feature type="compositionally biased region" description="Low complexity" evidence="3">
    <location>
        <begin position="1699"/>
        <end position="1709"/>
    </location>
</feature>
<feature type="compositionally biased region" description="Polar residues" evidence="3">
    <location>
        <begin position="1677"/>
        <end position="1698"/>
    </location>
</feature>